<reference evidence="1 2" key="1">
    <citation type="submission" date="2020-08" db="EMBL/GenBank/DDBJ databases">
        <title>Genomic Encyclopedia of Type Strains, Phase III (KMG-III): the genomes of soil and plant-associated and newly described type strains.</title>
        <authorList>
            <person name="Whitman W."/>
        </authorList>
    </citation>
    <scope>NUCLEOTIDE SEQUENCE [LARGE SCALE GENOMIC DNA]</scope>
    <source>
        <strain evidence="1 2">CECT 8693</strain>
    </source>
</reference>
<dbReference type="InterPro" id="IPR014199">
    <property type="entry name" value="Spore_YtxC"/>
</dbReference>
<evidence type="ECO:0000313" key="2">
    <source>
        <dbReference type="Proteomes" id="UP000567067"/>
    </source>
</evidence>
<dbReference type="Pfam" id="PF08812">
    <property type="entry name" value="YtxC"/>
    <property type="match status" value="1"/>
</dbReference>
<gene>
    <name evidence="1" type="ORF">FHR92_001492</name>
</gene>
<comment type="caution">
    <text evidence="1">The sequence shown here is derived from an EMBL/GenBank/DDBJ whole genome shotgun (WGS) entry which is preliminary data.</text>
</comment>
<dbReference type="Proteomes" id="UP000567067">
    <property type="component" value="Unassembled WGS sequence"/>
</dbReference>
<dbReference type="EMBL" id="JACJIP010000007">
    <property type="protein sequence ID" value="MBA9085030.1"/>
    <property type="molecule type" value="Genomic_DNA"/>
</dbReference>
<name>A0A7W3SRS7_9BACL</name>
<accession>A0A7W3SRS7</accession>
<keyword evidence="2" id="KW-1185">Reference proteome</keyword>
<dbReference type="AlphaFoldDB" id="A0A7W3SRS7"/>
<evidence type="ECO:0000313" key="1">
    <source>
        <dbReference type="EMBL" id="MBA9085030.1"/>
    </source>
</evidence>
<organism evidence="1 2">
    <name type="scientific">Fontibacillus solani</name>
    <dbReference type="NCBI Taxonomy" id="1572857"/>
    <lineage>
        <taxon>Bacteria</taxon>
        <taxon>Bacillati</taxon>
        <taxon>Bacillota</taxon>
        <taxon>Bacilli</taxon>
        <taxon>Bacillales</taxon>
        <taxon>Paenibacillaceae</taxon>
        <taxon>Fontibacillus</taxon>
    </lineage>
</organism>
<dbReference type="RefSeq" id="WP_182534985.1">
    <property type="nucleotide sequence ID" value="NZ_JACJIP010000007.1"/>
</dbReference>
<sequence>MDFFTIHVTLETLEQKSQFYGYLGEVVKDLHKGAVQSKWYHLPNKMLLLETVIKILPKRKSKNHTVLAAIVKDKLSDALSRFLIDTKEEAILKRMISKRYSFSEQTDHEAVEALCCKLLETGIDGMHSRENHIEEIKTSLGKYLESTPCLNLDGFVRFRMREYEDTLKGIVDYAVEEYLLDQQYDEFISLLQYFVYFQEPLTSLVHLMHKKDHDFSILNEHFTPIKAPPVSGMVARMADQELEMEDVVVSTLIALSPDRVLIHTLEPEALIISTIRRIFGDRVVLCSDCPQCSMFHHENRRRDQGT</sequence>
<protein>
    <submittedName>
        <fullName evidence="1">Putative sporulation protein YtxC</fullName>
    </submittedName>
</protein>
<proteinExistence type="predicted"/>